<organism evidence="3 4">
    <name type="scientific">Caballeronia grimmiae</name>
    <dbReference type="NCBI Taxonomy" id="1071679"/>
    <lineage>
        <taxon>Bacteria</taxon>
        <taxon>Pseudomonadati</taxon>
        <taxon>Pseudomonadota</taxon>
        <taxon>Betaproteobacteria</taxon>
        <taxon>Burkholderiales</taxon>
        <taxon>Burkholderiaceae</taxon>
        <taxon>Caballeronia</taxon>
    </lineage>
</organism>
<dbReference type="Proteomes" id="UP000597138">
    <property type="component" value="Unassembled WGS sequence"/>
</dbReference>
<evidence type="ECO:0000313" key="3">
    <source>
        <dbReference type="EMBL" id="GGD67458.1"/>
    </source>
</evidence>
<reference evidence="4" key="1">
    <citation type="journal article" date="2019" name="Int. J. Syst. Evol. Microbiol.">
        <title>The Global Catalogue of Microorganisms (GCM) 10K type strain sequencing project: providing services to taxonomists for standard genome sequencing and annotation.</title>
        <authorList>
            <consortium name="The Broad Institute Genomics Platform"/>
            <consortium name="The Broad Institute Genome Sequencing Center for Infectious Disease"/>
            <person name="Wu L."/>
            <person name="Ma J."/>
        </authorList>
    </citation>
    <scope>NUCLEOTIDE SEQUENCE [LARGE SCALE GENOMIC DNA]</scope>
    <source>
        <strain evidence="4">CGMCC 1.11013</strain>
    </source>
</reference>
<evidence type="ECO:0000256" key="2">
    <source>
        <dbReference type="SAM" id="SignalP"/>
    </source>
</evidence>
<protein>
    <recommendedName>
        <fullName evidence="5">Lipoprotein</fullName>
    </recommendedName>
</protein>
<proteinExistence type="predicted"/>
<gene>
    <name evidence="3" type="ORF">GCM10010985_22290</name>
</gene>
<feature type="signal peptide" evidence="2">
    <location>
        <begin position="1"/>
        <end position="22"/>
    </location>
</feature>
<evidence type="ECO:0000256" key="1">
    <source>
        <dbReference type="SAM" id="MobiDB-lite"/>
    </source>
</evidence>
<name>A0ABQ1RGQ5_9BURK</name>
<accession>A0ABQ1RGQ5</accession>
<sequence>MPRYVPSLAVTALAALTLSACADSSDHRKHPPQDPPDYHGVPTDTRPPSMQTAPPQPK</sequence>
<comment type="caution">
    <text evidence="3">The sequence shown here is derived from an EMBL/GenBank/DDBJ whole genome shotgun (WGS) entry which is preliminary data.</text>
</comment>
<evidence type="ECO:0008006" key="5">
    <source>
        <dbReference type="Google" id="ProtNLM"/>
    </source>
</evidence>
<dbReference type="EMBL" id="BMEG01000003">
    <property type="protein sequence ID" value="GGD67458.1"/>
    <property type="molecule type" value="Genomic_DNA"/>
</dbReference>
<feature type="region of interest" description="Disordered" evidence="1">
    <location>
        <begin position="22"/>
        <end position="58"/>
    </location>
</feature>
<dbReference type="PROSITE" id="PS51257">
    <property type="entry name" value="PROKAR_LIPOPROTEIN"/>
    <property type="match status" value="1"/>
</dbReference>
<evidence type="ECO:0000313" key="4">
    <source>
        <dbReference type="Proteomes" id="UP000597138"/>
    </source>
</evidence>
<dbReference type="RefSeq" id="WP_167569237.1">
    <property type="nucleotide sequence ID" value="NZ_BMEG01000003.1"/>
</dbReference>
<keyword evidence="4" id="KW-1185">Reference proteome</keyword>
<feature type="chain" id="PRO_5045906532" description="Lipoprotein" evidence="2">
    <location>
        <begin position="23"/>
        <end position="58"/>
    </location>
</feature>
<keyword evidence="2" id="KW-0732">Signal</keyword>
<feature type="compositionally biased region" description="Polar residues" evidence="1">
    <location>
        <begin position="46"/>
        <end position="58"/>
    </location>
</feature>